<accession>A0ABQ5AWQ2</accession>
<organism evidence="2 3">
    <name type="scientific">Tanacetum coccineum</name>
    <dbReference type="NCBI Taxonomy" id="301880"/>
    <lineage>
        <taxon>Eukaryota</taxon>
        <taxon>Viridiplantae</taxon>
        <taxon>Streptophyta</taxon>
        <taxon>Embryophyta</taxon>
        <taxon>Tracheophyta</taxon>
        <taxon>Spermatophyta</taxon>
        <taxon>Magnoliopsida</taxon>
        <taxon>eudicotyledons</taxon>
        <taxon>Gunneridae</taxon>
        <taxon>Pentapetalae</taxon>
        <taxon>asterids</taxon>
        <taxon>campanulids</taxon>
        <taxon>Asterales</taxon>
        <taxon>Asteraceae</taxon>
        <taxon>Asteroideae</taxon>
        <taxon>Anthemideae</taxon>
        <taxon>Anthemidinae</taxon>
        <taxon>Tanacetum</taxon>
    </lineage>
</organism>
<reference evidence="2" key="2">
    <citation type="submission" date="2022-01" db="EMBL/GenBank/DDBJ databases">
        <authorList>
            <person name="Yamashiro T."/>
            <person name="Shiraishi A."/>
            <person name="Satake H."/>
            <person name="Nakayama K."/>
        </authorList>
    </citation>
    <scope>NUCLEOTIDE SEQUENCE</scope>
</reference>
<keyword evidence="1" id="KW-1133">Transmembrane helix</keyword>
<keyword evidence="3" id="KW-1185">Reference proteome</keyword>
<sequence length="166" mass="18677">MEGLHYAFSNAVTSGLIRVIKIESSDIMLCHLFYADDVVITTEWNAGDLDNIIRVLHVFYLALGLKINIHKSNIYGIRVLNEEMSIIASQIVLQATISANVEDLFLQTPYVPPMTLKIMTFDVYALPYIVCLVLYSGFVHPCFVISILSLYLLTLVLDDRYLASSP</sequence>
<name>A0ABQ5AWQ2_9ASTR</name>
<comment type="caution">
    <text evidence="2">The sequence shown here is derived from an EMBL/GenBank/DDBJ whole genome shotgun (WGS) entry which is preliminary data.</text>
</comment>
<dbReference type="Proteomes" id="UP001151760">
    <property type="component" value="Unassembled WGS sequence"/>
</dbReference>
<dbReference type="EMBL" id="BQNB010012724">
    <property type="protein sequence ID" value="GJT07101.1"/>
    <property type="molecule type" value="Genomic_DNA"/>
</dbReference>
<evidence type="ECO:0000313" key="3">
    <source>
        <dbReference type="Proteomes" id="UP001151760"/>
    </source>
</evidence>
<gene>
    <name evidence="2" type="ORF">Tco_0841563</name>
</gene>
<evidence type="ECO:0000256" key="1">
    <source>
        <dbReference type="SAM" id="Phobius"/>
    </source>
</evidence>
<keyword evidence="1" id="KW-0812">Transmembrane</keyword>
<feature type="transmembrane region" description="Helical" evidence="1">
    <location>
        <begin position="124"/>
        <end position="157"/>
    </location>
</feature>
<reference evidence="2" key="1">
    <citation type="journal article" date="2022" name="Int. J. Mol. Sci.">
        <title>Draft Genome of Tanacetum Coccineum: Genomic Comparison of Closely Related Tanacetum-Family Plants.</title>
        <authorList>
            <person name="Yamashiro T."/>
            <person name="Shiraishi A."/>
            <person name="Nakayama K."/>
            <person name="Satake H."/>
        </authorList>
    </citation>
    <scope>NUCLEOTIDE SEQUENCE</scope>
</reference>
<protein>
    <recommendedName>
        <fullName evidence="4">Reverse transcriptase domain-containing protein</fullName>
    </recommendedName>
</protein>
<keyword evidence="1" id="KW-0472">Membrane</keyword>
<evidence type="ECO:0000313" key="2">
    <source>
        <dbReference type="EMBL" id="GJT07101.1"/>
    </source>
</evidence>
<proteinExistence type="predicted"/>
<evidence type="ECO:0008006" key="4">
    <source>
        <dbReference type="Google" id="ProtNLM"/>
    </source>
</evidence>